<dbReference type="SUPFAM" id="SSF51679">
    <property type="entry name" value="Bacterial luciferase-like"/>
    <property type="match status" value="1"/>
</dbReference>
<sequence>MTVSIGRVGIWAPSFAWSTPDALTPDALEAVAELDELGFGALWLGASTPDLVLPGALLAATSRMTIATAIVNVWAAEADELAASFHRVDAAHPGRLLLGLGASHAPVVAALGRTYTQPLKHLEAYFDGLDAAPRPVPGASRVLAALRPKALELAARRTAGAHPYLVTPDHTRAARETLGDGPLLVPEQKVVLEPDRTEARRLARRNVSYYLALPNYVRNLQLMGFTGDDLTGEGSERLLDALYAFGVEQIVARVAEHHAAGADHVAVQVISADTDVRTRVGRPSRPQWRSLAAALL</sequence>
<organism evidence="2 3">
    <name type="scientific">Frankia umida</name>
    <dbReference type="NCBI Taxonomy" id="573489"/>
    <lineage>
        <taxon>Bacteria</taxon>
        <taxon>Bacillati</taxon>
        <taxon>Actinomycetota</taxon>
        <taxon>Actinomycetes</taxon>
        <taxon>Frankiales</taxon>
        <taxon>Frankiaceae</taxon>
        <taxon>Frankia</taxon>
    </lineage>
</organism>
<dbReference type="Proteomes" id="UP001201873">
    <property type="component" value="Unassembled WGS sequence"/>
</dbReference>
<evidence type="ECO:0000259" key="1">
    <source>
        <dbReference type="Pfam" id="PF00296"/>
    </source>
</evidence>
<dbReference type="EMBL" id="JALKFT010000005">
    <property type="protein sequence ID" value="MCK9875508.1"/>
    <property type="molecule type" value="Genomic_DNA"/>
</dbReference>
<protein>
    <submittedName>
        <fullName evidence="2">LLM class F420-dependent oxidoreductase</fullName>
    </submittedName>
</protein>
<name>A0ABT0JX04_9ACTN</name>
<dbReference type="Pfam" id="PF00296">
    <property type="entry name" value="Bac_luciferase"/>
    <property type="match status" value="1"/>
</dbReference>
<keyword evidence="3" id="KW-1185">Reference proteome</keyword>
<comment type="caution">
    <text evidence="2">The sequence shown here is derived from an EMBL/GenBank/DDBJ whole genome shotgun (WGS) entry which is preliminary data.</text>
</comment>
<proteinExistence type="predicted"/>
<dbReference type="InterPro" id="IPR011251">
    <property type="entry name" value="Luciferase-like_dom"/>
</dbReference>
<dbReference type="RefSeq" id="WP_248823949.1">
    <property type="nucleotide sequence ID" value="NZ_JALKFT010000005.1"/>
</dbReference>
<feature type="domain" description="Luciferase-like" evidence="1">
    <location>
        <begin position="8"/>
        <end position="123"/>
    </location>
</feature>
<evidence type="ECO:0000313" key="2">
    <source>
        <dbReference type="EMBL" id="MCK9875508.1"/>
    </source>
</evidence>
<accession>A0ABT0JX04</accession>
<gene>
    <name evidence="2" type="ORF">MXD59_06925</name>
</gene>
<dbReference type="InterPro" id="IPR019922">
    <property type="entry name" value="Lucif-like_OxRdatse_MSMEG_4141"/>
</dbReference>
<reference evidence="2 3" key="1">
    <citation type="submission" date="2022-04" db="EMBL/GenBank/DDBJ databases">
        <title>Genome diversity in the genus Frankia.</title>
        <authorList>
            <person name="Carlos-Shanley C."/>
            <person name="Hahn D."/>
        </authorList>
    </citation>
    <scope>NUCLEOTIDE SEQUENCE [LARGE SCALE GENOMIC DNA]</scope>
    <source>
        <strain evidence="2 3">Ag45/Mut15</strain>
    </source>
</reference>
<dbReference type="InterPro" id="IPR036661">
    <property type="entry name" value="Luciferase-like_sf"/>
</dbReference>
<dbReference type="NCBIfam" id="TIGR03620">
    <property type="entry name" value="F420_MSMEG_4141"/>
    <property type="match status" value="1"/>
</dbReference>
<evidence type="ECO:0000313" key="3">
    <source>
        <dbReference type="Proteomes" id="UP001201873"/>
    </source>
</evidence>
<dbReference type="Gene3D" id="3.20.20.30">
    <property type="entry name" value="Luciferase-like domain"/>
    <property type="match status" value="1"/>
</dbReference>